<dbReference type="VEuPathDB" id="MicrosporidiaDB:HERIO_778"/>
<dbReference type="VEuPathDB" id="MicrosporidiaDB:A0H76_1687"/>
<sequence length="94" mass="11135">MTTENSNNTSKSKEDEILRNYTDKKTYEVIQYLELVNKSKWTSIKMLILNFINKNKTVVTYDLYIKSILPLYKEKSFIIRKDKNSYGLANIDDI</sequence>
<dbReference type="EMBL" id="LTAI01000376">
    <property type="protein sequence ID" value="ORD98932.1"/>
    <property type="molecule type" value="Genomic_DNA"/>
</dbReference>
<protein>
    <submittedName>
        <fullName evidence="1">Uncharacterized protein</fullName>
    </submittedName>
</protein>
<evidence type="ECO:0000313" key="2">
    <source>
        <dbReference type="Proteomes" id="UP000192501"/>
    </source>
</evidence>
<comment type="caution">
    <text evidence="1">The sequence shown here is derived from an EMBL/GenBank/DDBJ whole genome shotgun (WGS) entry which is preliminary data.</text>
</comment>
<gene>
    <name evidence="1" type="ORF">A0H76_1687</name>
</gene>
<name>A0A1X0QGP3_9MICR</name>
<reference evidence="1 2" key="1">
    <citation type="journal article" date="2017" name="Environ. Microbiol.">
        <title>Decay of the glycolytic pathway and adaptation to intranuclear parasitism within Enterocytozoonidae microsporidia.</title>
        <authorList>
            <person name="Wiredu Boakye D."/>
            <person name="Jaroenlak P."/>
            <person name="Prachumwat A."/>
            <person name="Williams T.A."/>
            <person name="Bateman K.S."/>
            <person name="Itsathitphaisarn O."/>
            <person name="Sritunyalucksana K."/>
            <person name="Paszkiewicz K.H."/>
            <person name="Moore K.A."/>
            <person name="Stentiford G.D."/>
            <person name="Williams B.A."/>
        </authorList>
    </citation>
    <scope>NUCLEOTIDE SEQUENCE [LARGE SCALE GENOMIC DNA]</scope>
    <source>
        <strain evidence="2">canceri</strain>
    </source>
</reference>
<accession>A0A1X0QGP3</accession>
<dbReference type="Proteomes" id="UP000192501">
    <property type="component" value="Unassembled WGS sequence"/>
</dbReference>
<proteinExistence type="predicted"/>
<organism evidence="1 2">
    <name type="scientific">Hepatospora eriocheir</name>
    <dbReference type="NCBI Taxonomy" id="1081669"/>
    <lineage>
        <taxon>Eukaryota</taxon>
        <taxon>Fungi</taxon>
        <taxon>Fungi incertae sedis</taxon>
        <taxon>Microsporidia</taxon>
        <taxon>Hepatosporidae</taxon>
        <taxon>Hepatospora</taxon>
    </lineage>
</organism>
<dbReference type="AlphaFoldDB" id="A0A1X0QGP3"/>
<evidence type="ECO:0000313" key="1">
    <source>
        <dbReference type="EMBL" id="ORD98932.1"/>
    </source>
</evidence>